<keyword evidence="4" id="KW-0560">Oxidoreductase</keyword>
<dbReference type="AlphaFoldDB" id="A0A0W0ETW2"/>
<evidence type="ECO:0000256" key="4">
    <source>
        <dbReference type="ARBA" id="ARBA00023002"/>
    </source>
</evidence>
<dbReference type="Proteomes" id="UP000054988">
    <property type="component" value="Unassembled WGS sequence"/>
</dbReference>
<evidence type="ECO:0000256" key="1">
    <source>
        <dbReference type="ARBA" id="ARBA00005466"/>
    </source>
</evidence>
<dbReference type="PANTHER" id="PTHR42973:SF13">
    <property type="entry name" value="FAD-BINDING PCMH-TYPE DOMAIN-CONTAINING PROTEIN"/>
    <property type="match status" value="1"/>
</dbReference>
<dbReference type="GO" id="GO:0016491">
    <property type="term" value="F:oxidoreductase activity"/>
    <property type="evidence" value="ECO:0007669"/>
    <property type="project" value="UniProtKB-KW"/>
</dbReference>
<dbReference type="Pfam" id="PF01565">
    <property type="entry name" value="FAD_binding_4"/>
    <property type="match status" value="1"/>
</dbReference>
<dbReference type="InterPro" id="IPR036318">
    <property type="entry name" value="FAD-bd_PCMH-like_sf"/>
</dbReference>
<evidence type="ECO:0000259" key="5">
    <source>
        <dbReference type="PROSITE" id="PS51387"/>
    </source>
</evidence>
<name>A0A0W0ETW2_MONRR</name>
<comment type="caution">
    <text evidence="6">The sequence shown here is derived from an EMBL/GenBank/DDBJ whole genome shotgun (WGS) entry which is preliminary data.</text>
</comment>
<comment type="similarity">
    <text evidence="1">Belongs to the oxygen-dependent FAD-linked oxidoreductase family.</text>
</comment>
<dbReference type="InterPro" id="IPR016166">
    <property type="entry name" value="FAD-bd_PCMH"/>
</dbReference>
<keyword evidence="3" id="KW-0274">FAD</keyword>
<dbReference type="Gene3D" id="3.30.43.10">
    <property type="entry name" value="Uridine Diphospho-n-acetylenolpyruvylglucosamine Reductase, domain 2"/>
    <property type="match status" value="1"/>
</dbReference>
<dbReference type="InterPro" id="IPR006094">
    <property type="entry name" value="Oxid_FAD_bind_N"/>
</dbReference>
<protein>
    <recommendedName>
        <fullName evidence="5">FAD-binding PCMH-type domain-containing protein</fullName>
    </recommendedName>
</protein>
<evidence type="ECO:0000256" key="3">
    <source>
        <dbReference type="ARBA" id="ARBA00022827"/>
    </source>
</evidence>
<dbReference type="PANTHER" id="PTHR42973">
    <property type="entry name" value="BINDING OXIDOREDUCTASE, PUTATIVE (AFU_ORTHOLOGUE AFUA_1G17690)-RELATED"/>
    <property type="match status" value="1"/>
</dbReference>
<dbReference type="GO" id="GO:0071949">
    <property type="term" value="F:FAD binding"/>
    <property type="evidence" value="ECO:0007669"/>
    <property type="project" value="InterPro"/>
</dbReference>
<reference evidence="6 7" key="1">
    <citation type="submission" date="2015-12" db="EMBL/GenBank/DDBJ databases">
        <title>Draft genome sequence of Moniliophthora roreri, the causal agent of frosty pod rot of cacao.</title>
        <authorList>
            <person name="Aime M.C."/>
            <person name="Diaz-Valderrama J.R."/>
            <person name="Kijpornyongpan T."/>
            <person name="Phillips-Mora W."/>
        </authorList>
    </citation>
    <scope>NUCLEOTIDE SEQUENCE [LARGE SCALE GENOMIC DNA]</scope>
    <source>
        <strain evidence="6 7">MCA 2952</strain>
    </source>
</reference>
<accession>A0A0W0ETW2</accession>
<dbReference type="InterPro" id="IPR012951">
    <property type="entry name" value="BBE"/>
</dbReference>
<dbReference type="SUPFAM" id="SSF56176">
    <property type="entry name" value="FAD-binding/transporter-associated domain-like"/>
    <property type="match status" value="1"/>
</dbReference>
<feature type="domain" description="FAD-binding PCMH-type" evidence="5">
    <location>
        <begin position="130"/>
        <end position="300"/>
    </location>
</feature>
<dbReference type="Gene3D" id="3.30.465.10">
    <property type="match status" value="1"/>
</dbReference>
<gene>
    <name evidence="6" type="ORF">WG66_19935</name>
</gene>
<dbReference type="Pfam" id="PF08031">
    <property type="entry name" value="BBE"/>
    <property type="match status" value="1"/>
</dbReference>
<evidence type="ECO:0000256" key="2">
    <source>
        <dbReference type="ARBA" id="ARBA00022630"/>
    </source>
</evidence>
<keyword evidence="2" id="KW-0285">Flavoprotein</keyword>
<dbReference type="InterPro" id="IPR016167">
    <property type="entry name" value="FAD-bd_PCMH_sub1"/>
</dbReference>
<evidence type="ECO:0000313" key="6">
    <source>
        <dbReference type="EMBL" id="KTB27491.1"/>
    </source>
</evidence>
<sequence>MERVDIYCSSVGPVREAQVKQARNGPGQVIPITSVTQHLFNLYGPEANHLPPAFALPHPRAKIMLRYAVLAVLHASLWSSAWSHPTELNTRALWSQVCQQIEGQTSSASDVYFPGHPLYIKGVKHWASSSSDIAECVVEPGTAEDLGIILGILGETQTSFAVKGGGHASNPGFSSTTGVQIAMYRFSEVTYDAQSQTAVIGAGLVWDDVYAALAPYNVNVIGGRVTGVGVAGFTLGGGYSWLTNQYGLTVDTLIALELVQTDGTVVTVTETSDPDLFFSLKGGLNNFGIVTRFTLKTFPQGQVWGGLITYTSLVLDDVTAACEKFASTVSDPKASIITTYNFLLGDIGVSQLLFYDGPNPPAGIFDDFLAIPHFTKDVDTRDFLSLVLSSPANATAGQRGVFNTVPLVELTPTILDAIVNETRYWGPLLSLLGTGTFISYDVEPFSPSLLSHTSLASAYPPTRTTAYLPLNIYYAWLLPILDNNLHDAIRESARHLTDVALAEGQTGIDTAAPYPNYAIFDTPVSRLYGDNLARMQAVKARVDPNNVMALAGGFKI</sequence>
<dbReference type="InterPro" id="IPR050416">
    <property type="entry name" value="FAD-linked_Oxidoreductase"/>
</dbReference>
<evidence type="ECO:0000313" key="7">
    <source>
        <dbReference type="Proteomes" id="UP000054988"/>
    </source>
</evidence>
<dbReference type="eggNOG" id="ENOG502RZAG">
    <property type="taxonomic scope" value="Eukaryota"/>
</dbReference>
<dbReference type="EMBL" id="LATX01002546">
    <property type="protein sequence ID" value="KTB27491.1"/>
    <property type="molecule type" value="Genomic_DNA"/>
</dbReference>
<dbReference type="InterPro" id="IPR016169">
    <property type="entry name" value="FAD-bd_PCMH_sub2"/>
</dbReference>
<organism evidence="6 7">
    <name type="scientific">Moniliophthora roreri</name>
    <name type="common">Frosty pod rot fungus</name>
    <name type="synonym">Monilia roreri</name>
    <dbReference type="NCBI Taxonomy" id="221103"/>
    <lineage>
        <taxon>Eukaryota</taxon>
        <taxon>Fungi</taxon>
        <taxon>Dikarya</taxon>
        <taxon>Basidiomycota</taxon>
        <taxon>Agaricomycotina</taxon>
        <taxon>Agaricomycetes</taxon>
        <taxon>Agaricomycetidae</taxon>
        <taxon>Agaricales</taxon>
        <taxon>Marasmiineae</taxon>
        <taxon>Marasmiaceae</taxon>
        <taxon>Moniliophthora</taxon>
    </lineage>
</organism>
<dbReference type="Gene3D" id="3.40.462.20">
    <property type="match status" value="1"/>
</dbReference>
<proteinExistence type="inferred from homology"/>
<dbReference type="PROSITE" id="PS51387">
    <property type="entry name" value="FAD_PCMH"/>
    <property type="match status" value="1"/>
</dbReference>